<dbReference type="InterPro" id="IPR029058">
    <property type="entry name" value="AB_hydrolase_fold"/>
</dbReference>
<name>A0A166VWQ5_9AGAM</name>
<evidence type="ECO:0000313" key="3">
    <source>
        <dbReference type="Proteomes" id="UP000076532"/>
    </source>
</evidence>
<evidence type="ECO:0000313" key="2">
    <source>
        <dbReference type="EMBL" id="KZP33138.1"/>
    </source>
</evidence>
<reference evidence="2 3" key="1">
    <citation type="journal article" date="2016" name="Mol. Biol. Evol.">
        <title>Comparative Genomics of Early-Diverging Mushroom-Forming Fungi Provides Insights into the Origins of Lignocellulose Decay Capabilities.</title>
        <authorList>
            <person name="Nagy L.G."/>
            <person name="Riley R."/>
            <person name="Tritt A."/>
            <person name="Adam C."/>
            <person name="Daum C."/>
            <person name="Floudas D."/>
            <person name="Sun H."/>
            <person name="Yadav J.S."/>
            <person name="Pangilinan J."/>
            <person name="Larsson K.H."/>
            <person name="Matsuura K."/>
            <person name="Barry K."/>
            <person name="Labutti K."/>
            <person name="Kuo R."/>
            <person name="Ohm R.A."/>
            <person name="Bhattacharya S.S."/>
            <person name="Shirouzu T."/>
            <person name="Yoshinaga Y."/>
            <person name="Martin F.M."/>
            <person name="Grigoriev I.V."/>
            <person name="Hibbett D.S."/>
        </authorList>
    </citation>
    <scope>NUCLEOTIDE SEQUENCE [LARGE SCALE GENOMIC DNA]</scope>
    <source>
        <strain evidence="2 3">CBS 109695</strain>
    </source>
</reference>
<keyword evidence="3" id="KW-1185">Reference proteome</keyword>
<evidence type="ECO:0000259" key="1">
    <source>
        <dbReference type="Pfam" id="PF09994"/>
    </source>
</evidence>
<dbReference type="EMBL" id="KV417483">
    <property type="protein sequence ID" value="KZP33138.1"/>
    <property type="molecule type" value="Genomic_DNA"/>
</dbReference>
<accession>A0A166VWQ5</accession>
<dbReference type="STRING" id="436010.A0A166VWQ5"/>
<feature type="domain" description="T6SS Phospholipase effector Tle1-like catalytic" evidence="1">
    <location>
        <begin position="37"/>
        <end position="303"/>
    </location>
</feature>
<protein>
    <recommendedName>
        <fullName evidence="1">T6SS Phospholipase effector Tle1-like catalytic domain-containing protein</fullName>
    </recommendedName>
</protein>
<dbReference type="InterPro" id="IPR018712">
    <property type="entry name" value="Tle1-like_cat"/>
</dbReference>
<gene>
    <name evidence="2" type="ORF">FIBSPDRAFT_811239</name>
</gene>
<dbReference type="OrthoDB" id="538223at2759"/>
<dbReference type="Proteomes" id="UP000076532">
    <property type="component" value="Unassembled WGS sequence"/>
</dbReference>
<dbReference type="PANTHER" id="PTHR33840:SF2">
    <property type="entry name" value="TLE1 PHOSPHOLIPASE DOMAIN-CONTAINING PROTEIN"/>
    <property type="match status" value="1"/>
</dbReference>
<feature type="non-terminal residue" evidence="2">
    <location>
        <position position="377"/>
    </location>
</feature>
<dbReference type="PANTHER" id="PTHR33840">
    <property type="match status" value="1"/>
</dbReference>
<dbReference type="AlphaFoldDB" id="A0A166VWQ5"/>
<proteinExistence type="predicted"/>
<dbReference type="Pfam" id="PF09994">
    <property type="entry name" value="T6SS_Tle1-like_cat"/>
    <property type="match status" value="1"/>
</dbReference>
<organism evidence="2 3">
    <name type="scientific">Athelia psychrophila</name>
    <dbReference type="NCBI Taxonomy" id="1759441"/>
    <lineage>
        <taxon>Eukaryota</taxon>
        <taxon>Fungi</taxon>
        <taxon>Dikarya</taxon>
        <taxon>Basidiomycota</taxon>
        <taxon>Agaricomycotina</taxon>
        <taxon>Agaricomycetes</taxon>
        <taxon>Agaricomycetidae</taxon>
        <taxon>Atheliales</taxon>
        <taxon>Atheliaceae</taxon>
        <taxon>Athelia</taxon>
    </lineage>
</organism>
<dbReference type="SUPFAM" id="SSF53474">
    <property type="entry name" value="alpha/beta-Hydrolases"/>
    <property type="match status" value="1"/>
</dbReference>
<sequence length="377" mass="42177">MSTPIPPTSCLCHYCTSEFSSVPAAHVHNLKRGPVGRNLVVTLDGTSNKFGSYNTNVIELYSQLEASHKQLNYYSSGVGTNEEQTSFDSAIDLAIAWNFKKVILATYRWLSERYKPGDRIFLFGFSRGAYQMRVLAAMIAKVGLIQEGNVEQIPFAFELYKTAGNEGIASRFKDTFSMPDVRVHFLGVWDTVSSVGLVGNQTLPMTDGWEHIGIFRHALALDERRVKFIPECVMRKVHFDQAGKCIDFDDEKIDVSTPSGGKISVRRLKEVWFAGSHSDVGGGGLPNDGLNLASTPLLWMFNEAAIAGLLLTQSTVEWKVRDLETTMPHRSLCNFWWALEFLPIHRQSRSNRSETSHCVHRGKSRAIYPGQKIHASV</sequence>